<protein>
    <submittedName>
        <fullName evidence="1">Uncharacterized protein</fullName>
    </submittedName>
</protein>
<gene>
    <name evidence="1" type="ORF">BT96DRAFT_1027167</name>
</gene>
<accession>A0A6A4GDP2</accession>
<dbReference type="OrthoDB" id="265717at2759"/>
<evidence type="ECO:0000313" key="2">
    <source>
        <dbReference type="Proteomes" id="UP000799118"/>
    </source>
</evidence>
<organism evidence="1 2">
    <name type="scientific">Gymnopus androsaceus JB14</name>
    <dbReference type="NCBI Taxonomy" id="1447944"/>
    <lineage>
        <taxon>Eukaryota</taxon>
        <taxon>Fungi</taxon>
        <taxon>Dikarya</taxon>
        <taxon>Basidiomycota</taxon>
        <taxon>Agaricomycotina</taxon>
        <taxon>Agaricomycetes</taxon>
        <taxon>Agaricomycetidae</taxon>
        <taxon>Agaricales</taxon>
        <taxon>Marasmiineae</taxon>
        <taxon>Omphalotaceae</taxon>
        <taxon>Gymnopus</taxon>
    </lineage>
</organism>
<dbReference type="AlphaFoldDB" id="A0A6A4GDP2"/>
<keyword evidence="2" id="KW-1185">Reference proteome</keyword>
<evidence type="ECO:0000313" key="1">
    <source>
        <dbReference type="EMBL" id="KAE9383538.1"/>
    </source>
</evidence>
<dbReference type="EMBL" id="ML770420">
    <property type="protein sequence ID" value="KAE9383538.1"/>
    <property type="molecule type" value="Genomic_DNA"/>
</dbReference>
<dbReference type="Proteomes" id="UP000799118">
    <property type="component" value="Unassembled WGS sequence"/>
</dbReference>
<proteinExistence type="predicted"/>
<reference evidence="1" key="1">
    <citation type="journal article" date="2019" name="Environ. Microbiol.">
        <title>Fungal ecological strategies reflected in gene transcription - a case study of two litter decomposers.</title>
        <authorList>
            <person name="Barbi F."/>
            <person name="Kohler A."/>
            <person name="Barry K."/>
            <person name="Baskaran P."/>
            <person name="Daum C."/>
            <person name="Fauchery L."/>
            <person name="Ihrmark K."/>
            <person name="Kuo A."/>
            <person name="LaButti K."/>
            <person name="Lipzen A."/>
            <person name="Morin E."/>
            <person name="Grigoriev I.V."/>
            <person name="Henrissat B."/>
            <person name="Lindahl B."/>
            <person name="Martin F."/>
        </authorList>
    </citation>
    <scope>NUCLEOTIDE SEQUENCE</scope>
    <source>
        <strain evidence="1">JB14</strain>
    </source>
</reference>
<sequence length="136" mass="15555">MGIDAGFDFFPPIKANDPDAQSEWENFLNAVGKEYKDDPNVKTRKNGDIAFDQGEGPFLPKEGHKFRRFSSKVSGSHAGNVETYLKRVCALARAWFGDGRVYWWSEYGYEGEPSAIYGWDEVYKARNWPQELFGQT</sequence>
<name>A0A6A4GDP2_9AGAR</name>